<feature type="signal peptide" evidence="8">
    <location>
        <begin position="1"/>
        <end position="41"/>
    </location>
</feature>
<dbReference type="InterPro" id="IPR001736">
    <property type="entry name" value="PLipase_D/transphosphatidylase"/>
</dbReference>
<evidence type="ECO:0000256" key="3">
    <source>
        <dbReference type="ARBA" id="ARBA00012027"/>
    </source>
</evidence>
<dbReference type="CDD" id="cd09108">
    <property type="entry name" value="PLDc_PMFPLD_like_1"/>
    <property type="match status" value="1"/>
</dbReference>
<evidence type="ECO:0000256" key="8">
    <source>
        <dbReference type="SAM" id="SignalP"/>
    </source>
</evidence>
<evidence type="ECO:0000256" key="5">
    <source>
        <dbReference type="ARBA" id="ARBA00022963"/>
    </source>
</evidence>
<dbReference type="Gene3D" id="3.30.870.10">
    <property type="entry name" value="Endonuclease Chain A"/>
    <property type="match status" value="2"/>
</dbReference>
<dbReference type="SMART" id="SM00155">
    <property type="entry name" value="PLDc"/>
    <property type="match status" value="2"/>
</dbReference>
<dbReference type="Pfam" id="PF13091">
    <property type="entry name" value="PLDc_2"/>
    <property type="match status" value="1"/>
</dbReference>
<protein>
    <recommendedName>
        <fullName evidence="3">phospholipase D</fullName>
        <ecNumber evidence="3">3.1.4.4</ecNumber>
    </recommendedName>
</protein>
<keyword evidence="4" id="KW-0378">Hydrolase</keyword>
<comment type="similarity">
    <text evidence="2">Belongs to the phospholipase D family.</text>
</comment>
<dbReference type="PANTHER" id="PTHR43856:SF1">
    <property type="entry name" value="MITOCHONDRIAL CARDIOLIPIN HYDROLASE"/>
    <property type="match status" value="1"/>
</dbReference>
<dbReference type="EC" id="3.1.4.4" evidence="3"/>
<dbReference type="SUPFAM" id="SSF56024">
    <property type="entry name" value="Phospholipase D/nuclease"/>
    <property type="match status" value="2"/>
</dbReference>
<dbReference type="STRING" id="856736.SAMN04488058_10331"/>
<organism evidence="10 11">
    <name type="scientific">Deinococcus reticulitermitis</name>
    <dbReference type="NCBI Taxonomy" id="856736"/>
    <lineage>
        <taxon>Bacteria</taxon>
        <taxon>Thermotogati</taxon>
        <taxon>Deinococcota</taxon>
        <taxon>Deinococci</taxon>
        <taxon>Deinococcales</taxon>
        <taxon>Deinococcaceae</taxon>
        <taxon>Deinococcus</taxon>
    </lineage>
</organism>
<dbReference type="AlphaFoldDB" id="A0A1H6V2Y0"/>
<evidence type="ECO:0000256" key="1">
    <source>
        <dbReference type="ARBA" id="ARBA00000798"/>
    </source>
</evidence>
<dbReference type="InterPro" id="IPR051406">
    <property type="entry name" value="PLD_domain"/>
</dbReference>
<evidence type="ECO:0000256" key="2">
    <source>
        <dbReference type="ARBA" id="ARBA00008664"/>
    </source>
</evidence>
<evidence type="ECO:0000313" key="10">
    <source>
        <dbReference type="EMBL" id="SEI98943.1"/>
    </source>
</evidence>
<feature type="chain" id="PRO_5011564931" description="phospholipase D" evidence="8">
    <location>
        <begin position="42"/>
        <end position="540"/>
    </location>
</feature>
<gene>
    <name evidence="10" type="ORF">SAMN04488058_10331</name>
</gene>
<feature type="domain" description="PLD phosphodiesterase" evidence="9">
    <location>
        <begin position="445"/>
        <end position="472"/>
    </location>
</feature>
<dbReference type="PROSITE" id="PS50035">
    <property type="entry name" value="PLD"/>
    <property type="match status" value="1"/>
</dbReference>
<evidence type="ECO:0000313" key="11">
    <source>
        <dbReference type="Proteomes" id="UP000199223"/>
    </source>
</evidence>
<keyword evidence="8" id="KW-0732">Signal</keyword>
<dbReference type="GO" id="GO:0006793">
    <property type="term" value="P:phosphorus metabolic process"/>
    <property type="evidence" value="ECO:0007669"/>
    <property type="project" value="UniProtKB-ARBA"/>
</dbReference>
<comment type="catalytic activity">
    <reaction evidence="1">
        <text>a 1,2-diacyl-sn-glycero-3-phosphocholine + H2O = a 1,2-diacyl-sn-glycero-3-phosphate + choline + H(+)</text>
        <dbReference type="Rhea" id="RHEA:14445"/>
        <dbReference type="ChEBI" id="CHEBI:15354"/>
        <dbReference type="ChEBI" id="CHEBI:15377"/>
        <dbReference type="ChEBI" id="CHEBI:15378"/>
        <dbReference type="ChEBI" id="CHEBI:57643"/>
        <dbReference type="ChEBI" id="CHEBI:58608"/>
        <dbReference type="EC" id="3.1.4.4"/>
    </reaction>
</comment>
<evidence type="ECO:0000256" key="6">
    <source>
        <dbReference type="ARBA" id="ARBA00023098"/>
    </source>
</evidence>
<dbReference type="EMBL" id="FNZA01000003">
    <property type="protein sequence ID" value="SEI98943.1"/>
    <property type="molecule type" value="Genomic_DNA"/>
</dbReference>
<dbReference type="RefSeq" id="WP_177183036.1">
    <property type="nucleotide sequence ID" value="NZ_FNZA01000003.1"/>
</dbReference>
<dbReference type="GO" id="GO:0004630">
    <property type="term" value="F:phospholipase D activity"/>
    <property type="evidence" value="ECO:0007669"/>
    <property type="project" value="UniProtKB-EC"/>
</dbReference>
<dbReference type="InterPro" id="IPR025202">
    <property type="entry name" value="PLD-like_dom"/>
</dbReference>
<keyword evidence="11" id="KW-1185">Reference proteome</keyword>
<dbReference type="PANTHER" id="PTHR43856">
    <property type="entry name" value="CARDIOLIPIN HYDROLASE"/>
    <property type="match status" value="1"/>
</dbReference>
<evidence type="ECO:0000256" key="4">
    <source>
        <dbReference type="ARBA" id="ARBA00022801"/>
    </source>
</evidence>
<accession>A0A1H6V2Y0</accession>
<name>A0A1H6V2Y0_9DEIO</name>
<evidence type="ECO:0000256" key="7">
    <source>
        <dbReference type="SAM" id="MobiDB-lite"/>
    </source>
</evidence>
<feature type="region of interest" description="Disordered" evidence="7">
    <location>
        <begin position="518"/>
        <end position="540"/>
    </location>
</feature>
<evidence type="ECO:0000259" key="9">
    <source>
        <dbReference type="PROSITE" id="PS50035"/>
    </source>
</evidence>
<reference evidence="11" key="1">
    <citation type="submission" date="2016-10" db="EMBL/GenBank/DDBJ databases">
        <authorList>
            <person name="Varghese N."/>
            <person name="Submissions S."/>
        </authorList>
    </citation>
    <scope>NUCLEOTIDE SEQUENCE [LARGE SCALE GENOMIC DNA]</scope>
    <source>
        <strain evidence="11">CGMCC 1.10218</strain>
    </source>
</reference>
<dbReference type="Proteomes" id="UP000199223">
    <property type="component" value="Unassembled WGS sequence"/>
</dbReference>
<keyword evidence="6" id="KW-0443">Lipid metabolism</keyword>
<dbReference type="GO" id="GO:0016891">
    <property type="term" value="F:RNA endonuclease activity producing 5'-phosphomonoesters, hydrolytic mechanism"/>
    <property type="evidence" value="ECO:0007669"/>
    <property type="project" value="TreeGrafter"/>
</dbReference>
<proteinExistence type="inferred from homology"/>
<dbReference type="GO" id="GO:0016042">
    <property type="term" value="P:lipid catabolic process"/>
    <property type="evidence" value="ECO:0007669"/>
    <property type="project" value="UniProtKB-KW"/>
</dbReference>
<sequence length="540" mass="58698">MVKRPRSLLSWLPQRWGSQPLRRRTLRAWLLGAAALGPAQAAQWPGGLGPVPPARPLFAPACAAPQSPLERAVWEVVRAGAPDLSCLNAFVGFQRTPRPAPAAGGEAPTDAFDEIAAQIRAARSEVLLTNMQWDFGPDAQGRGMAPGSVIAGAVADLYRQVRADPAAYPQGMAVRLSLGGYPDLRRTIDGATQVLSLARELRERGVALDDPAARWRLSLLHYPYFPHSHVKLHVIDGQDVTVAGFNLSRVQLPKSEGGDDQHDIGLRLRGPVAQAGVAVFDDLWRNSRQLRCPPGVAPERVFQNCSLGAPDPVSHPLAAQFARPAGEARAYLLYRRPGEDQADRAHLALLNAARREIDLMQVDFSPEPTCWGANAGPAGCGADSPYFSSYLRAVLGAIERGVRVRLLVMPNSTSLERPGNRAGIALLRYEARRRGLERLFEVRHVNYKMHDKVIAVDRELVSVGSVNFHFSSWGPLGLNEAALITNDPAALREHQAEFESIWTSPVLSRAAPEERWLSRVRADPSLTGKPGPAQPSPSAP</sequence>
<keyword evidence="5" id="KW-0442">Lipid degradation</keyword>